<dbReference type="InterPro" id="IPR020837">
    <property type="entry name" value="Fibrinogen_CS"/>
</dbReference>
<evidence type="ECO:0000256" key="2">
    <source>
        <dbReference type="SAM" id="MobiDB-lite"/>
    </source>
</evidence>
<dbReference type="EMBL" id="JAODUO010002388">
    <property type="protein sequence ID" value="KAK2152874.1"/>
    <property type="molecule type" value="Genomic_DNA"/>
</dbReference>
<evidence type="ECO:0000259" key="3">
    <source>
        <dbReference type="PROSITE" id="PS51406"/>
    </source>
</evidence>
<sequence>MPDWQPSPTANTGRQPFKSRSVFSEALAYNNCDHYKHDIRPPYNVSNVSFHGSGPSQRSRTTGNAGDSMPFSTKDRNNEGGGRCAKSHKGAWWYNSCHLANLNGLYLKGPHDSFADGIEWQTWQGYQYSLKTVEMKVRP</sequence>
<dbReference type="PANTHER" id="PTHR19143">
    <property type="entry name" value="FIBRINOGEN/TENASCIN/ANGIOPOEITIN"/>
    <property type="match status" value="1"/>
</dbReference>
<dbReference type="PROSITE" id="PS51406">
    <property type="entry name" value="FIBRINOGEN_C_2"/>
    <property type="match status" value="1"/>
</dbReference>
<feature type="domain" description="Fibrinogen C-terminal" evidence="3">
    <location>
        <begin position="69"/>
        <end position="139"/>
    </location>
</feature>
<comment type="caution">
    <text evidence="4">The sequence shown here is derived from an EMBL/GenBank/DDBJ whole genome shotgun (WGS) entry which is preliminary data.</text>
</comment>
<dbReference type="InterPro" id="IPR002181">
    <property type="entry name" value="Fibrinogen_a/b/g_C_dom"/>
</dbReference>
<feature type="region of interest" description="Disordered" evidence="2">
    <location>
        <begin position="46"/>
        <end position="82"/>
    </location>
</feature>
<accession>A0AAD9N3G3</accession>
<feature type="compositionally biased region" description="Polar residues" evidence="2">
    <location>
        <begin position="46"/>
        <end position="65"/>
    </location>
</feature>
<dbReference type="Pfam" id="PF00147">
    <property type="entry name" value="Fibrinogen_C"/>
    <property type="match status" value="1"/>
</dbReference>
<evidence type="ECO:0000313" key="5">
    <source>
        <dbReference type="Proteomes" id="UP001209878"/>
    </source>
</evidence>
<dbReference type="PANTHER" id="PTHR19143:SF458">
    <property type="entry name" value="FIBRINOGEN C-TERMINAL DOMAIN-CONTAINING PROTEIN-RELATED"/>
    <property type="match status" value="1"/>
</dbReference>
<dbReference type="Gene3D" id="3.90.215.10">
    <property type="entry name" value="Gamma Fibrinogen, chain A, domain 1"/>
    <property type="match status" value="1"/>
</dbReference>
<dbReference type="InterPro" id="IPR036056">
    <property type="entry name" value="Fibrinogen-like_C"/>
</dbReference>
<protein>
    <recommendedName>
        <fullName evidence="3">Fibrinogen C-terminal domain-containing protein</fullName>
    </recommendedName>
</protein>
<gene>
    <name evidence="4" type="ORF">NP493_2397g00014</name>
</gene>
<proteinExistence type="predicted"/>
<organism evidence="4 5">
    <name type="scientific">Ridgeia piscesae</name>
    <name type="common">Tubeworm</name>
    <dbReference type="NCBI Taxonomy" id="27915"/>
    <lineage>
        <taxon>Eukaryota</taxon>
        <taxon>Metazoa</taxon>
        <taxon>Spiralia</taxon>
        <taxon>Lophotrochozoa</taxon>
        <taxon>Annelida</taxon>
        <taxon>Polychaeta</taxon>
        <taxon>Sedentaria</taxon>
        <taxon>Canalipalpata</taxon>
        <taxon>Sabellida</taxon>
        <taxon>Siboglinidae</taxon>
        <taxon>Ridgeia</taxon>
    </lineage>
</organism>
<evidence type="ECO:0000256" key="1">
    <source>
        <dbReference type="ARBA" id="ARBA00023157"/>
    </source>
</evidence>
<evidence type="ECO:0000313" key="4">
    <source>
        <dbReference type="EMBL" id="KAK2152874.1"/>
    </source>
</evidence>
<dbReference type="SMART" id="SM00186">
    <property type="entry name" value="FBG"/>
    <property type="match status" value="1"/>
</dbReference>
<dbReference type="SUPFAM" id="SSF56496">
    <property type="entry name" value="Fibrinogen C-terminal domain-like"/>
    <property type="match status" value="1"/>
</dbReference>
<dbReference type="GO" id="GO:0005615">
    <property type="term" value="C:extracellular space"/>
    <property type="evidence" value="ECO:0007669"/>
    <property type="project" value="TreeGrafter"/>
</dbReference>
<reference evidence="4" key="1">
    <citation type="journal article" date="2023" name="Mol. Biol. Evol.">
        <title>Third-Generation Sequencing Reveals the Adaptive Role of the Epigenome in Three Deep-Sea Polychaetes.</title>
        <authorList>
            <person name="Perez M."/>
            <person name="Aroh O."/>
            <person name="Sun Y."/>
            <person name="Lan Y."/>
            <person name="Juniper S.K."/>
            <person name="Young C.R."/>
            <person name="Angers B."/>
            <person name="Qian P.Y."/>
        </authorList>
    </citation>
    <scope>NUCLEOTIDE SEQUENCE</scope>
    <source>
        <strain evidence="4">R07B-5</strain>
    </source>
</reference>
<dbReference type="Proteomes" id="UP001209878">
    <property type="component" value="Unassembled WGS sequence"/>
</dbReference>
<keyword evidence="1" id="KW-1015">Disulfide bond</keyword>
<dbReference type="AlphaFoldDB" id="A0AAD9N3G3"/>
<dbReference type="PROSITE" id="PS00514">
    <property type="entry name" value="FIBRINOGEN_C_1"/>
    <property type="match status" value="1"/>
</dbReference>
<dbReference type="InterPro" id="IPR014716">
    <property type="entry name" value="Fibrinogen_a/b/g_C_1"/>
</dbReference>
<dbReference type="InterPro" id="IPR050373">
    <property type="entry name" value="Fibrinogen_C-term_domain"/>
</dbReference>
<keyword evidence="5" id="KW-1185">Reference proteome</keyword>
<name>A0AAD9N3G3_RIDPI</name>